<proteinExistence type="inferred from homology"/>
<evidence type="ECO:0000256" key="15">
    <source>
        <dbReference type="SAM" id="Coils"/>
    </source>
</evidence>
<dbReference type="CDD" id="cd06503">
    <property type="entry name" value="ATP-synt_Fo_b"/>
    <property type="match status" value="1"/>
</dbReference>
<keyword evidence="8 13" id="KW-0472">Membrane</keyword>
<comment type="similarity">
    <text evidence="1 13 14">Belongs to the ATPase B chain family.</text>
</comment>
<dbReference type="EMBL" id="QUQO01000001">
    <property type="protein sequence ID" value="RFB04886.1"/>
    <property type="molecule type" value="Genomic_DNA"/>
</dbReference>
<evidence type="ECO:0000256" key="4">
    <source>
        <dbReference type="ARBA" id="ARBA00022692"/>
    </source>
</evidence>
<gene>
    <name evidence="13" type="primary">atpF</name>
    <name evidence="16" type="ORF">DX908_06070</name>
</gene>
<evidence type="ECO:0000256" key="8">
    <source>
        <dbReference type="ARBA" id="ARBA00023136"/>
    </source>
</evidence>
<keyword evidence="2 13" id="KW-0813">Transport</keyword>
<dbReference type="GO" id="GO:0005886">
    <property type="term" value="C:plasma membrane"/>
    <property type="evidence" value="ECO:0007669"/>
    <property type="project" value="UniProtKB-SubCell"/>
</dbReference>
<comment type="function">
    <text evidence="11">Component of the F(0) channel, it forms part of the peripheral stalk, linking F(1) to F(0). The b'-subunit is a diverged and duplicated form of b found in plants and photosynthetic bacteria.</text>
</comment>
<keyword evidence="3 13" id="KW-0138">CF(0)</keyword>
<dbReference type="HAMAP" id="MF_01398">
    <property type="entry name" value="ATP_synth_b_bprime"/>
    <property type="match status" value="1"/>
</dbReference>
<name>A0A371RHF3_9PROT</name>
<dbReference type="PANTHER" id="PTHR33445">
    <property type="entry name" value="ATP SYNTHASE SUBUNIT B', CHLOROPLASTIC"/>
    <property type="match status" value="1"/>
</dbReference>
<dbReference type="InParanoid" id="A0A371RHF3"/>
<dbReference type="GO" id="GO:0046961">
    <property type="term" value="F:proton-transporting ATPase activity, rotational mechanism"/>
    <property type="evidence" value="ECO:0007669"/>
    <property type="project" value="TreeGrafter"/>
</dbReference>
<comment type="subcellular location">
    <subcellularLocation>
        <location evidence="13">Cell membrane</location>
        <topology evidence="13">Single-pass membrane protein</topology>
    </subcellularLocation>
    <subcellularLocation>
        <location evidence="12">Endomembrane system</location>
        <topology evidence="12">Single-pass membrane protein</topology>
    </subcellularLocation>
</comment>
<evidence type="ECO:0000256" key="13">
    <source>
        <dbReference type="HAMAP-Rule" id="MF_01398"/>
    </source>
</evidence>
<dbReference type="GO" id="GO:0045259">
    <property type="term" value="C:proton-transporting ATP synthase complex"/>
    <property type="evidence" value="ECO:0007669"/>
    <property type="project" value="UniProtKB-KW"/>
</dbReference>
<keyword evidence="15" id="KW-0175">Coiled coil</keyword>
<dbReference type="Proteomes" id="UP000264589">
    <property type="component" value="Unassembled WGS sequence"/>
</dbReference>
<comment type="caution">
    <text evidence="16">The sequence shown here is derived from an EMBL/GenBank/DDBJ whole genome shotgun (WGS) entry which is preliminary data.</text>
</comment>
<organism evidence="16 17">
    <name type="scientific">Parvularcula marina</name>
    <dbReference type="NCBI Taxonomy" id="2292771"/>
    <lineage>
        <taxon>Bacteria</taxon>
        <taxon>Pseudomonadati</taxon>
        <taxon>Pseudomonadota</taxon>
        <taxon>Alphaproteobacteria</taxon>
        <taxon>Parvularculales</taxon>
        <taxon>Parvularculaceae</taxon>
        <taxon>Parvularcula</taxon>
    </lineage>
</organism>
<evidence type="ECO:0000256" key="6">
    <source>
        <dbReference type="ARBA" id="ARBA00022989"/>
    </source>
</evidence>
<dbReference type="GO" id="GO:0046933">
    <property type="term" value="F:proton-transporting ATP synthase activity, rotational mechanism"/>
    <property type="evidence" value="ECO:0007669"/>
    <property type="project" value="UniProtKB-UniRule"/>
</dbReference>
<dbReference type="InterPro" id="IPR050059">
    <property type="entry name" value="ATP_synthase_B_chain"/>
</dbReference>
<feature type="coiled-coil region" evidence="15">
    <location>
        <begin position="76"/>
        <end position="154"/>
    </location>
</feature>
<dbReference type="Pfam" id="PF00430">
    <property type="entry name" value="ATP-synt_B"/>
    <property type="match status" value="1"/>
</dbReference>
<dbReference type="OrthoDB" id="8479836at2"/>
<comment type="subunit">
    <text evidence="13">F-type ATPases have 2 components, F(1) - the catalytic core - and F(0) - the membrane proton channel. F(1) has five subunits: alpha(3), beta(3), gamma(1), delta(1), epsilon(1). F(0) has three main subunits: a(1), b(2) and c(10-14). The alpha and beta chains form an alternating ring which encloses part of the gamma chain. F(1) is attached to F(0) by a central stalk formed by the gamma and epsilon chains, while a peripheral stalk is formed by the delta and b chains.</text>
</comment>
<keyword evidence="7 13" id="KW-0406">Ion transport</keyword>
<accession>A0A371RHF3</accession>
<evidence type="ECO:0000256" key="3">
    <source>
        <dbReference type="ARBA" id="ARBA00022547"/>
    </source>
</evidence>
<reference evidence="16 17" key="1">
    <citation type="submission" date="2018-08" db="EMBL/GenBank/DDBJ databases">
        <title>Parvularcula sp. SM1705, isolated from surface water of the South Sea China.</title>
        <authorList>
            <person name="Sun L."/>
        </authorList>
    </citation>
    <scope>NUCLEOTIDE SEQUENCE [LARGE SCALE GENOMIC DNA]</scope>
    <source>
        <strain evidence="16 17">SM1705</strain>
    </source>
</reference>
<evidence type="ECO:0000256" key="2">
    <source>
        <dbReference type="ARBA" id="ARBA00022448"/>
    </source>
</evidence>
<evidence type="ECO:0000313" key="16">
    <source>
        <dbReference type="EMBL" id="RFB04886.1"/>
    </source>
</evidence>
<evidence type="ECO:0000256" key="5">
    <source>
        <dbReference type="ARBA" id="ARBA00022781"/>
    </source>
</evidence>
<keyword evidence="6 13" id="KW-1133">Transmembrane helix</keyword>
<evidence type="ECO:0000256" key="12">
    <source>
        <dbReference type="ARBA" id="ARBA00037847"/>
    </source>
</evidence>
<comment type="function">
    <text evidence="10 13">F(1)F(0) ATP synthase produces ATP from ADP in the presence of a proton or sodium gradient. F-type ATPases consist of two structural domains, F(1) containing the extramembraneous catalytic core and F(0) containing the membrane proton channel, linked together by a central stalk and a peripheral stalk. During catalysis, ATP synthesis in the catalytic domain of F(1) is coupled via a rotary mechanism of the central stalk subunits to proton translocation.</text>
</comment>
<keyword evidence="4 13" id="KW-0812">Transmembrane</keyword>
<dbReference type="GO" id="GO:0012505">
    <property type="term" value="C:endomembrane system"/>
    <property type="evidence" value="ECO:0007669"/>
    <property type="project" value="UniProtKB-SubCell"/>
</dbReference>
<keyword evidence="17" id="KW-1185">Reference proteome</keyword>
<evidence type="ECO:0000256" key="7">
    <source>
        <dbReference type="ARBA" id="ARBA00023065"/>
    </source>
</evidence>
<dbReference type="InterPro" id="IPR002146">
    <property type="entry name" value="ATP_synth_b/b'su_bac/chlpt"/>
</dbReference>
<evidence type="ECO:0000313" key="17">
    <source>
        <dbReference type="Proteomes" id="UP000264589"/>
    </source>
</evidence>
<evidence type="ECO:0000256" key="1">
    <source>
        <dbReference type="ARBA" id="ARBA00005513"/>
    </source>
</evidence>
<evidence type="ECO:0000256" key="9">
    <source>
        <dbReference type="ARBA" id="ARBA00023310"/>
    </source>
</evidence>
<protein>
    <recommendedName>
        <fullName evidence="13">ATP synthase subunit b</fullName>
    </recommendedName>
    <alternativeName>
        <fullName evidence="13">ATP synthase F(0) sector subunit b</fullName>
    </alternativeName>
    <alternativeName>
        <fullName evidence="13">ATPase subunit I</fullName>
    </alternativeName>
    <alternativeName>
        <fullName evidence="13">F-type ATPase subunit b</fullName>
        <shortName evidence="13">F-ATPase subunit b</shortName>
    </alternativeName>
</protein>
<evidence type="ECO:0000256" key="14">
    <source>
        <dbReference type="RuleBase" id="RU003848"/>
    </source>
</evidence>
<evidence type="ECO:0000256" key="11">
    <source>
        <dbReference type="ARBA" id="ARBA00025614"/>
    </source>
</evidence>
<feature type="transmembrane region" description="Helical" evidence="13">
    <location>
        <begin position="46"/>
        <end position="64"/>
    </location>
</feature>
<keyword evidence="9 13" id="KW-0066">ATP synthesis</keyword>
<keyword evidence="5 13" id="KW-0375">Hydrogen ion transport</keyword>
<dbReference type="FunCoup" id="A0A371RHF3">
    <property type="interactions" value="180"/>
</dbReference>
<dbReference type="AlphaFoldDB" id="A0A371RHF3"/>
<evidence type="ECO:0000256" key="10">
    <source>
        <dbReference type="ARBA" id="ARBA00025198"/>
    </source>
</evidence>
<keyword evidence="13" id="KW-1003">Cell membrane</keyword>
<dbReference type="RefSeq" id="WP_116391517.1">
    <property type="nucleotide sequence ID" value="NZ_QUQO01000001.1"/>
</dbReference>
<dbReference type="PANTHER" id="PTHR33445:SF1">
    <property type="entry name" value="ATP SYNTHASE SUBUNIT B"/>
    <property type="match status" value="1"/>
</dbReference>
<sequence length="200" mass="22154">MFVQHEEEHPAQETHGDHPGEELIEAVQHEDDPAAHDVPLLEDTSLWVLVAFLIVVGIALYAGVPKIVGGMFKKRADGVREQLDEARSLREEAQRMLADFQKRQREAEAEAEGIIDQAKRDAKIMAQEARTKMDEQLARRRKAAEERIARAEAQAISEIRGKTADLAVAAASSIIKDRMDTSAQSALIDKAIADVGNRLN</sequence>